<dbReference type="InterPro" id="IPR053162">
    <property type="entry name" value="DnaD"/>
</dbReference>
<dbReference type="InterPro" id="IPR017019">
    <property type="entry name" value="DNA_replication_prd_bac"/>
</dbReference>
<dbReference type="PIRSF" id="PIRSF033722">
    <property type="entry name" value="DnaD_CA_C3587_prd"/>
    <property type="match status" value="1"/>
</dbReference>
<dbReference type="RefSeq" id="WP_092559821.1">
    <property type="nucleotide sequence ID" value="NZ_FOYZ01000004.1"/>
</dbReference>
<dbReference type="PANTHER" id="PTHR37293:SF5">
    <property type="entry name" value="DNA REPLICATION PROTEIN"/>
    <property type="match status" value="1"/>
</dbReference>
<dbReference type="OrthoDB" id="1652900at2"/>
<dbReference type="InterPro" id="IPR006343">
    <property type="entry name" value="DnaB/C_C"/>
</dbReference>
<dbReference type="PANTHER" id="PTHR37293">
    <property type="entry name" value="PHAGE REPLICATION PROTEIN-RELATED"/>
    <property type="match status" value="1"/>
</dbReference>
<evidence type="ECO:0000259" key="2">
    <source>
        <dbReference type="Pfam" id="PF07261"/>
    </source>
</evidence>
<proteinExistence type="inferred from homology"/>
<dbReference type="SUPFAM" id="SSF158499">
    <property type="entry name" value="DnaD domain-like"/>
    <property type="match status" value="2"/>
</dbReference>
<reference evidence="3 4" key="1">
    <citation type="submission" date="2016-10" db="EMBL/GenBank/DDBJ databases">
        <authorList>
            <person name="de Groot N.N."/>
        </authorList>
    </citation>
    <scope>NUCLEOTIDE SEQUENCE [LARGE SCALE GENOMIC DNA]</scope>
    <source>
        <strain evidence="3 4">743A</strain>
    </source>
</reference>
<feature type="domain" description="DnaB/C C-terminal" evidence="2">
    <location>
        <begin position="245"/>
        <end position="309"/>
    </location>
</feature>
<accession>A0A1I6IXL6</accession>
<comment type="similarity">
    <text evidence="1">Belongs to the DnaB/DnaD family.</text>
</comment>
<dbReference type="EMBL" id="FOYZ01000004">
    <property type="protein sequence ID" value="SFR71492.1"/>
    <property type="molecule type" value="Genomic_DNA"/>
</dbReference>
<sequence length="361" mass="41488">MNTIVLTSNNIAAATIVSNVFIDVYMPHANGEYVKVYLYLLRCLTAGNREFSITLIADQLDNTENDIIRALHYWEKSNLISLDKDERGAITSIMLLEPYSSESDSKNIGAEEVRQSAALETAATRTVDMPAEYEKPTYTENQIFELTNTDEVKWLMNIIEIYLERLLTPTDIQLILYLYETLGFSTDLIMHLYDYCVSKNKRNPSYIEAVALSWAKEGIDTVEKAELSITKYNTNYNAINKAFGINRQPGSIEKQYMDKWISKYCFDTSIIVEACNRTLLRTGKPDFKYADKILENWFKKGVKSKKDIELLDEKHNNKNVSNPSAVTQQAKPANKFNAFPQRNYSKEDFSSIEQRLLNKMQ</sequence>
<evidence type="ECO:0000256" key="1">
    <source>
        <dbReference type="ARBA" id="ARBA00093462"/>
    </source>
</evidence>
<gene>
    <name evidence="3" type="ORF">SAMN05661086_01227</name>
</gene>
<dbReference type="Gene3D" id="1.10.10.630">
    <property type="entry name" value="DnaD domain-like"/>
    <property type="match status" value="2"/>
</dbReference>
<dbReference type="Proteomes" id="UP000199659">
    <property type="component" value="Unassembled WGS sequence"/>
</dbReference>
<dbReference type="Pfam" id="PF07261">
    <property type="entry name" value="DnaB_2"/>
    <property type="match status" value="2"/>
</dbReference>
<name>A0A1I6IXL6_9FIRM</name>
<protein>
    <submittedName>
        <fullName evidence="3">DnaD and phage-associated domain-containing protein</fullName>
    </submittedName>
</protein>
<keyword evidence="4" id="KW-1185">Reference proteome</keyword>
<dbReference type="STRING" id="37658.SAMN05661086_01227"/>
<evidence type="ECO:0000313" key="3">
    <source>
        <dbReference type="EMBL" id="SFR71492.1"/>
    </source>
</evidence>
<organism evidence="3 4">
    <name type="scientific">Anaeromicropila populeti</name>
    <dbReference type="NCBI Taxonomy" id="37658"/>
    <lineage>
        <taxon>Bacteria</taxon>
        <taxon>Bacillati</taxon>
        <taxon>Bacillota</taxon>
        <taxon>Clostridia</taxon>
        <taxon>Lachnospirales</taxon>
        <taxon>Lachnospiraceae</taxon>
        <taxon>Anaeromicropila</taxon>
    </lineage>
</organism>
<evidence type="ECO:0000313" key="4">
    <source>
        <dbReference type="Proteomes" id="UP000199659"/>
    </source>
</evidence>
<dbReference type="NCBIfam" id="TIGR01446">
    <property type="entry name" value="DnaD_dom"/>
    <property type="match status" value="2"/>
</dbReference>
<dbReference type="AlphaFoldDB" id="A0A1I6IXL6"/>
<dbReference type="InterPro" id="IPR034829">
    <property type="entry name" value="DnaD-like_sf"/>
</dbReference>
<feature type="domain" description="DnaB/C C-terminal" evidence="2">
    <location>
        <begin position="157"/>
        <end position="227"/>
    </location>
</feature>